<keyword evidence="2" id="KW-0436">Ligase</keyword>
<dbReference type="PANTHER" id="PTHR43767:SF1">
    <property type="entry name" value="NONRIBOSOMAL PEPTIDE SYNTHASE PES1 (EUROFUNG)-RELATED"/>
    <property type="match status" value="1"/>
</dbReference>
<protein>
    <submittedName>
        <fullName evidence="2">Acyl--CoA ligase</fullName>
    </submittedName>
</protein>
<gene>
    <name evidence="2" type="ORF">FXF69_28885</name>
</gene>
<evidence type="ECO:0000313" key="3">
    <source>
        <dbReference type="Proteomes" id="UP000323380"/>
    </source>
</evidence>
<sequence>MWRGVRAAYVRRMPEGSSAPVTLAGTTITEAVLDAAGANAARHGDRAALVDPGTRLGYAEFADTVAAAAHGLRRHGVRRGDVGAIHVAGVCDLALAVHAMGAAGAVPAPLPPDAEPAEVADLMNASGARFLLTGAGTAARSLPAAELSFVRQVFAFGDVPGTTPFARLVETGPGVAPPSPDPLRDPALRLCAPAEEITHADRLADLYRLGGALGLGDGDVLVLPGQDVSVPTWVGLVDLCLTQGVTLIGVPGPEPRDVLEAIRDHRATAAVVTPAKLRAIAFDHGRVPVPDVRLHVTAAPAAEAVRACRTRHGWTVVPLP</sequence>
<dbReference type="GO" id="GO:0016874">
    <property type="term" value="F:ligase activity"/>
    <property type="evidence" value="ECO:0007669"/>
    <property type="project" value="UniProtKB-KW"/>
</dbReference>
<dbReference type="Proteomes" id="UP000323380">
    <property type="component" value="Unassembled WGS sequence"/>
</dbReference>
<accession>A0A5D0NEF6</accession>
<reference evidence="2 3" key="1">
    <citation type="submission" date="2019-08" db="EMBL/GenBank/DDBJ databases">
        <title>Actinomadura sp. nov. CYP1-5 isolated from mountain soil.</title>
        <authorList>
            <person name="Songsumanus A."/>
            <person name="Kuncharoen N."/>
            <person name="Kudo T."/>
            <person name="Yuki M."/>
            <person name="Igarashi Y."/>
            <person name="Tanasupawat S."/>
        </authorList>
    </citation>
    <scope>NUCLEOTIDE SEQUENCE [LARGE SCALE GENOMIC DNA]</scope>
    <source>
        <strain evidence="2 3">JCM 14158</strain>
    </source>
</reference>
<dbReference type="InterPro" id="IPR000873">
    <property type="entry name" value="AMP-dep_synth/lig_dom"/>
</dbReference>
<dbReference type="InterPro" id="IPR050237">
    <property type="entry name" value="ATP-dep_AMP-bd_enzyme"/>
</dbReference>
<dbReference type="SUPFAM" id="SSF56801">
    <property type="entry name" value="Acetyl-CoA synthetase-like"/>
    <property type="match status" value="1"/>
</dbReference>
<name>A0A5D0NEF6_9ACTN</name>
<dbReference type="PANTHER" id="PTHR43767">
    <property type="entry name" value="LONG-CHAIN-FATTY-ACID--COA LIGASE"/>
    <property type="match status" value="1"/>
</dbReference>
<evidence type="ECO:0000313" key="2">
    <source>
        <dbReference type="EMBL" id="TYB42798.1"/>
    </source>
</evidence>
<feature type="domain" description="AMP-dependent synthetase/ligase" evidence="1">
    <location>
        <begin position="39"/>
        <end position="139"/>
    </location>
</feature>
<comment type="caution">
    <text evidence="2">The sequence shown here is derived from an EMBL/GenBank/DDBJ whole genome shotgun (WGS) entry which is preliminary data.</text>
</comment>
<evidence type="ECO:0000259" key="1">
    <source>
        <dbReference type="Pfam" id="PF00501"/>
    </source>
</evidence>
<dbReference type="EMBL" id="VSFG01000007">
    <property type="protein sequence ID" value="TYB42798.1"/>
    <property type="molecule type" value="Genomic_DNA"/>
</dbReference>
<proteinExistence type="predicted"/>
<dbReference type="AlphaFoldDB" id="A0A5D0NEF6"/>
<dbReference type="STRING" id="1220554.GCA_001552135_02578"/>
<dbReference type="InterPro" id="IPR042099">
    <property type="entry name" value="ANL_N_sf"/>
</dbReference>
<organism evidence="2 3">
    <name type="scientific">Actinomadura chibensis</name>
    <dbReference type="NCBI Taxonomy" id="392828"/>
    <lineage>
        <taxon>Bacteria</taxon>
        <taxon>Bacillati</taxon>
        <taxon>Actinomycetota</taxon>
        <taxon>Actinomycetes</taxon>
        <taxon>Streptosporangiales</taxon>
        <taxon>Thermomonosporaceae</taxon>
        <taxon>Actinomadura</taxon>
    </lineage>
</organism>
<keyword evidence="3" id="KW-1185">Reference proteome</keyword>
<dbReference type="Gene3D" id="3.40.50.12780">
    <property type="entry name" value="N-terminal domain of ligase-like"/>
    <property type="match status" value="1"/>
</dbReference>
<dbReference type="Pfam" id="PF00501">
    <property type="entry name" value="AMP-binding"/>
    <property type="match status" value="1"/>
</dbReference>